<protein>
    <submittedName>
        <fullName evidence="2">NAD(P)-dependent oxidoreductase</fullName>
    </submittedName>
</protein>
<dbReference type="PANTHER" id="PTHR43245:SF51">
    <property type="entry name" value="SHORT CHAIN DEHYDROGENASE_REDUCTASE FAMILY 42E, MEMBER 2"/>
    <property type="match status" value="1"/>
</dbReference>
<comment type="caution">
    <text evidence="2">The sequence shown here is derived from an EMBL/GenBank/DDBJ whole genome shotgun (WGS) entry which is preliminary data.</text>
</comment>
<dbReference type="Proteomes" id="UP001519349">
    <property type="component" value="Unassembled WGS sequence"/>
</dbReference>
<dbReference type="SUPFAM" id="SSF51735">
    <property type="entry name" value="NAD(P)-binding Rossmann-fold domains"/>
    <property type="match status" value="1"/>
</dbReference>
<dbReference type="RefSeq" id="WP_420853826.1">
    <property type="nucleotide sequence ID" value="NZ_QFAY01000004.1"/>
</dbReference>
<evidence type="ECO:0000313" key="3">
    <source>
        <dbReference type="Proteomes" id="UP001519349"/>
    </source>
</evidence>
<name>A0ABS5AUN1_9STRE</name>
<gene>
    <name evidence="2" type="ORF">DHL47_02785</name>
</gene>
<dbReference type="PANTHER" id="PTHR43245">
    <property type="entry name" value="BIFUNCTIONAL POLYMYXIN RESISTANCE PROTEIN ARNA"/>
    <property type="match status" value="1"/>
</dbReference>
<dbReference type="Pfam" id="PF01370">
    <property type="entry name" value="Epimerase"/>
    <property type="match status" value="1"/>
</dbReference>
<organism evidence="2 3">
    <name type="scientific">Streptococcus panodentis</name>
    <dbReference type="NCBI Taxonomy" id="1581472"/>
    <lineage>
        <taxon>Bacteria</taxon>
        <taxon>Bacillati</taxon>
        <taxon>Bacillota</taxon>
        <taxon>Bacilli</taxon>
        <taxon>Lactobacillales</taxon>
        <taxon>Streptococcaceae</taxon>
        <taxon>Streptococcus</taxon>
    </lineage>
</organism>
<dbReference type="Gene3D" id="3.40.50.720">
    <property type="entry name" value="NAD(P)-binding Rossmann-like Domain"/>
    <property type="match status" value="1"/>
</dbReference>
<dbReference type="EMBL" id="QFAY01000004">
    <property type="protein sequence ID" value="MBP2620272.1"/>
    <property type="molecule type" value="Genomic_DNA"/>
</dbReference>
<dbReference type="InterPro" id="IPR001509">
    <property type="entry name" value="Epimerase_deHydtase"/>
</dbReference>
<accession>A0ABS5AUN1</accession>
<keyword evidence="3" id="KW-1185">Reference proteome</keyword>
<reference evidence="2 3" key="1">
    <citation type="submission" date="2018-05" db="EMBL/GenBank/DDBJ databases">
        <title>Draft genome sequence of Streptococcus panodentis CCUG 70867T.</title>
        <authorList>
            <person name="Salva-Serra F."/>
            <person name="Mendez V."/>
            <person name="Jaen-Luchoro D."/>
            <person name="Gonzales-Siles L."/>
            <person name="Karlsson R."/>
            <person name="Engstrom-Jakobsson H."/>
            <person name="Busquets A."/>
            <person name="Gomila M."/>
            <person name="Pineiro-Iglesias B."/>
            <person name="Bennasar-Figueras A."/>
            <person name="Seeger M."/>
            <person name="Moore E."/>
        </authorList>
    </citation>
    <scope>NUCLEOTIDE SEQUENCE [LARGE SCALE GENOMIC DNA]</scope>
    <source>
        <strain evidence="2 3">CCUG 70867</strain>
    </source>
</reference>
<dbReference type="InterPro" id="IPR036291">
    <property type="entry name" value="NAD(P)-bd_dom_sf"/>
</dbReference>
<proteinExistence type="predicted"/>
<evidence type="ECO:0000313" key="2">
    <source>
        <dbReference type="EMBL" id="MBP2620272.1"/>
    </source>
</evidence>
<feature type="domain" description="NAD-dependent epimerase/dehydratase" evidence="1">
    <location>
        <begin position="20"/>
        <end position="242"/>
    </location>
</feature>
<evidence type="ECO:0000259" key="1">
    <source>
        <dbReference type="Pfam" id="PF01370"/>
    </source>
</evidence>
<dbReference type="InterPro" id="IPR050177">
    <property type="entry name" value="Lipid_A_modif_metabolic_enz"/>
</dbReference>
<sequence>MGPVPSPICANKRKGADMKVLVTGATGFLGKYVIEELVEQGYEVRAFGRNQKAGQALQGPSVEFFAGDFSQEEDIFAACEGVDAVVHAGALSTIWGPWEQFYRANVLGTKRVLEACRHFGIKRLVYISSPSIYAAARDQLDIKETDAPKENELNFYIKSKLQAERVISQYPQVPSVILRPRGLFGIGDTSIFPRVLRLSQQFAIPLIKNGQQLMDMTCVENAALAVRLALEMPQAHGQVYNITNGEPHSFKDLLDQALEGLQVRKRYVKLPAGLLAFLAQSFESIYRFFRIKKEPPLTLYTYYLMRYSQTLDISAAVRDLGYRPRLTISEGIAKYVQNYRNN</sequence>